<feature type="domain" description="CNH" evidence="5">
    <location>
        <begin position="20"/>
        <end position="322"/>
    </location>
</feature>
<protein>
    <recommendedName>
        <fullName evidence="5">CNH domain-containing protein</fullName>
    </recommendedName>
</protein>
<dbReference type="OrthoDB" id="5325112at2759"/>
<comment type="caution">
    <text evidence="6">The sequence shown here is derived from an EMBL/GenBank/DDBJ whole genome shotgun (WGS) entry which is preliminary data.</text>
</comment>
<evidence type="ECO:0000256" key="4">
    <source>
        <dbReference type="SAM" id="MobiDB-lite"/>
    </source>
</evidence>
<dbReference type="GO" id="GO:0006914">
    <property type="term" value="P:autophagy"/>
    <property type="evidence" value="ECO:0007669"/>
    <property type="project" value="TreeGrafter"/>
</dbReference>
<gene>
    <name evidence="6" type="ORF">GOMPHAMPRED_006207</name>
</gene>
<reference evidence="6" key="1">
    <citation type="submission" date="2021-03" db="EMBL/GenBank/DDBJ databases">
        <authorList>
            <person name="Tagirdzhanova G."/>
        </authorList>
    </citation>
    <scope>NUCLEOTIDE SEQUENCE</scope>
</reference>
<comment type="similarity">
    <text evidence="3">Belongs to the VAM6/VPS39 family.</text>
</comment>
<keyword evidence="2" id="KW-0472">Membrane</keyword>
<dbReference type="EMBL" id="CAJPDQ010000004">
    <property type="protein sequence ID" value="CAF9908595.1"/>
    <property type="molecule type" value="Genomic_DNA"/>
</dbReference>
<evidence type="ECO:0000313" key="7">
    <source>
        <dbReference type="Proteomes" id="UP000664169"/>
    </source>
</evidence>
<dbReference type="GO" id="GO:0012505">
    <property type="term" value="C:endomembrane system"/>
    <property type="evidence" value="ECO:0007669"/>
    <property type="project" value="UniProtKB-SubCell"/>
</dbReference>
<dbReference type="GO" id="GO:0000329">
    <property type="term" value="C:fungal-type vacuole membrane"/>
    <property type="evidence" value="ECO:0007669"/>
    <property type="project" value="TreeGrafter"/>
</dbReference>
<dbReference type="PANTHER" id="PTHR12894">
    <property type="entry name" value="CNH DOMAIN CONTAINING"/>
    <property type="match status" value="1"/>
</dbReference>
<evidence type="ECO:0000313" key="6">
    <source>
        <dbReference type="EMBL" id="CAF9908595.1"/>
    </source>
</evidence>
<evidence type="ECO:0000256" key="1">
    <source>
        <dbReference type="ARBA" id="ARBA00004184"/>
    </source>
</evidence>
<evidence type="ECO:0000256" key="3">
    <source>
        <dbReference type="ARBA" id="ARBA00038201"/>
    </source>
</evidence>
<dbReference type="InterPro" id="IPR032914">
    <property type="entry name" value="Vam6/VPS39/TRAP1"/>
</dbReference>
<organism evidence="6 7">
    <name type="scientific">Gomphillus americanus</name>
    <dbReference type="NCBI Taxonomy" id="1940652"/>
    <lineage>
        <taxon>Eukaryota</taxon>
        <taxon>Fungi</taxon>
        <taxon>Dikarya</taxon>
        <taxon>Ascomycota</taxon>
        <taxon>Pezizomycotina</taxon>
        <taxon>Lecanoromycetes</taxon>
        <taxon>OSLEUM clade</taxon>
        <taxon>Ostropomycetidae</taxon>
        <taxon>Ostropales</taxon>
        <taxon>Graphidaceae</taxon>
        <taxon>Gomphilloideae</taxon>
        <taxon>Gomphillus</taxon>
    </lineage>
</organism>
<dbReference type="PANTHER" id="PTHR12894:SF49">
    <property type="entry name" value="VAM6_VPS39-LIKE PROTEIN"/>
    <property type="match status" value="1"/>
</dbReference>
<dbReference type="Pfam" id="PF00780">
    <property type="entry name" value="CNH"/>
    <property type="match status" value="1"/>
</dbReference>
<comment type="subcellular location">
    <subcellularLocation>
        <location evidence="1">Endomembrane system</location>
        <topology evidence="1">Peripheral membrane protein</topology>
    </subcellularLocation>
</comment>
<proteinExistence type="inferred from homology"/>
<name>A0A8H3EN31_9LECA</name>
<keyword evidence="7" id="KW-1185">Reference proteome</keyword>
<feature type="compositionally biased region" description="Basic and acidic residues" evidence="4">
    <location>
        <begin position="458"/>
        <end position="476"/>
    </location>
</feature>
<evidence type="ECO:0000259" key="5">
    <source>
        <dbReference type="PROSITE" id="PS50219"/>
    </source>
</evidence>
<dbReference type="GO" id="GO:0034058">
    <property type="term" value="P:endosomal vesicle fusion"/>
    <property type="evidence" value="ECO:0007669"/>
    <property type="project" value="TreeGrafter"/>
</dbReference>
<feature type="compositionally biased region" description="Polar residues" evidence="4">
    <location>
        <begin position="439"/>
        <end position="457"/>
    </location>
</feature>
<dbReference type="Pfam" id="PF10367">
    <property type="entry name" value="zf-Vps39_C"/>
    <property type="match status" value="1"/>
</dbReference>
<sequence length="992" mass="110752">MSMLSAFTARPIVEFRQRDKSKVESVLNHGDRLLVGLNTGSLRIYRVSEGQDSTDRSVELLREQEKFSKYKIEQLAIIKEAGTLIALSNGIISTYDVSTYELHDTFTRSKGVTTFALTSNIVKDQGIPLIVSRLAVAVKRKLLLWTWQDSDLINEDYELTLASGIKTLTWATASKLVVGLTSSYVLVNVETSSVTDIVGPGSIGGGSAPDSGRFGGAGVASLGYMGMGGMIPKPLATRLGNGELLLAKDINTHFVDVEGQALDKRQIPWAAAPEAIGYSYPFLLSLNSSKGTLEVRNPETLTLLQSISLPNATQLYVPNPHISLAHAGKGFLVASERCIWRMDALGYDAQIDALVEKRRFDEALSLLSLLEDALLTDKESRIREIKMLKAHELFNQKKYRDSMDVFREAHAPPERIIVLYPSVVSGNIMSAYQSEVFEQSSQTDIPSENNTGSARNSSDAHRLSSGESTTDREDNTSVRSTVASILTTTAHRRDLEGKELELATSELCGFLVGSRTTLQRFINFDGTLKEKCPIVVEGTEVLADDLLLPPKPDDNAMLEQRLRTTAKIVDTTLFRAYMLTRPNLAGPLFRLPNFCDASVVKEKLLESKRYNDIIDFLYGKRLHREALDLLHNLAQRDDKSDLPEQLRSPQRTISYLQNLSPDHSDLILEYAQWPLETEPQLAMEIFLADTENAESLPRDKVLSFLRGINARLAAQYLEHIILELNDETPEFHKDLIEEYLHVLKTVENDEKIAEQEKLTKFLRTSKHYQSWKILPLLARNGRVYVANIRPALIHPDPDVYEARAIILGNMGEHRQALSIYVFSMQDTHKAEDYCNYVYINTTSPVKSLGFQASTSADDTQPSIYNDLLSLYLSPPKPYEPQWDPAIELLAKHGSRLPASSTLELIPEVLTVRKLELYFTGRIRAANSIVSEGRIVAGLRKSLDFTEEANLRLGDGLRNGRKGRNRSVIITEDRVCGVCHKRFGGSAIKVLPK</sequence>
<accession>A0A8H3EN31</accession>
<dbReference type="Proteomes" id="UP000664169">
    <property type="component" value="Unassembled WGS sequence"/>
</dbReference>
<dbReference type="Pfam" id="PF10366">
    <property type="entry name" value="Vps39_1"/>
    <property type="match status" value="1"/>
</dbReference>
<dbReference type="InterPro" id="IPR001180">
    <property type="entry name" value="CNH_dom"/>
</dbReference>
<dbReference type="InterPro" id="IPR019453">
    <property type="entry name" value="VPS39/TGFA1_Znf"/>
</dbReference>
<feature type="region of interest" description="Disordered" evidence="4">
    <location>
        <begin position="439"/>
        <end position="477"/>
    </location>
</feature>
<evidence type="ECO:0000256" key="2">
    <source>
        <dbReference type="ARBA" id="ARBA00023136"/>
    </source>
</evidence>
<dbReference type="PROSITE" id="PS50219">
    <property type="entry name" value="CNH"/>
    <property type="match status" value="1"/>
</dbReference>
<dbReference type="AlphaFoldDB" id="A0A8H3EN31"/>
<dbReference type="InterPro" id="IPR019452">
    <property type="entry name" value="VPS39/TGF_beta_rcpt-assoc_1"/>
</dbReference>